<protein>
    <submittedName>
        <fullName evidence="11">Microsomal glutathione S-transferase 2</fullName>
    </submittedName>
</protein>
<proteinExistence type="inferred from homology"/>
<dbReference type="InterPro" id="IPR018295">
    <property type="entry name" value="FLAP/GST2/LTC4S_CS"/>
</dbReference>
<dbReference type="Pfam" id="PF01124">
    <property type="entry name" value="MAPEG"/>
    <property type="match status" value="1"/>
</dbReference>
<evidence type="ECO:0000256" key="4">
    <source>
        <dbReference type="ARBA" id="ARBA00022751"/>
    </source>
</evidence>
<keyword evidence="6 8" id="KW-1133">Transmembrane helix</keyword>
<feature type="chain" id="PRO_5028470058" evidence="9">
    <location>
        <begin position="26"/>
        <end position="149"/>
    </location>
</feature>
<dbReference type="GO" id="GO:0004464">
    <property type="term" value="F:leukotriene-C4 synthase activity"/>
    <property type="evidence" value="ECO:0007669"/>
    <property type="project" value="TreeGrafter"/>
</dbReference>
<evidence type="ECO:0000256" key="2">
    <source>
        <dbReference type="ARBA" id="ARBA00010459"/>
    </source>
</evidence>
<keyword evidence="9" id="KW-0732">Signal</keyword>
<dbReference type="FunCoup" id="A0A6P8PT22">
    <property type="interactions" value="444"/>
</dbReference>
<feature type="transmembrane region" description="Helical" evidence="8">
    <location>
        <begin position="61"/>
        <end position="88"/>
    </location>
</feature>
<dbReference type="GO" id="GO:0005635">
    <property type="term" value="C:nuclear envelope"/>
    <property type="evidence" value="ECO:0007669"/>
    <property type="project" value="TreeGrafter"/>
</dbReference>
<dbReference type="GO" id="GO:0008047">
    <property type="term" value="F:enzyme activator activity"/>
    <property type="evidence" value="ECO:0007669"/>
    <property type="project" value="InterPro"/>
</dbReference>
<dbReference type="GO" id="GO:0005789">
    <property type="term" value="C:endoplasmic reticulum membrane"/>
    <property type="evidence" value="ECO:0007669"/>
    <property type="project" value="UniProtKB-SubCell"/>
</dbReference>
<comment type="subcellular location">
    <subcellularLocation>
        <location evidence="1">Endoplasmic reticulum membrane</location>
        <topology evidence="1">Multi-pass membrane protein</topology>
    </subcellularLocation>
</comment>
<accession>A0A6P8PT22</accession>
<dbReference type="PRINTS" id="PR00488">
    <property type="entry name" value="5LPOXGNASEAP"/>
</dbReference>
<dbReference type="RefSeq" id="XP_033785150.1">
    <property type="nucleotide sequence ID" value="XM_033929259.1"/>
</dbReference>
<evidence type="ECO:0000313" key="10">
    <source>
        <dbReference type="Proteomes" id="UP000515159"/>
    </source>
</evidence>
<dbReference type="PANTHER" id="PTHR10250">
    <property type="entry name" value="MICROSOMAL GLUTATHIONE S-TRANSFERASE"/>
    <property type="match status" value="1"/>
</dbReference>
<dbReference type="GO" id="GO:0004602">
    <property type="term" value="F:glutathione peroxidase activity"/>
    <property type="evidence" value="ECO:0007669"/>
    <property type="project" value="TreeGrafter"/>
</dbReference>
<feature type="transmembrane region" description="Helical" evidence="8">
    <location>
        <begin position="109"/>
        <end position="128"/>
    </location>
</feature>
<name>A0A6P8PT22_GEOSA</name>
<evidence type="ECO:0000256" key="5">
    <source>
        <dbReference type="ARBA" id="ARBA00022824"/>
    </source>
</evidence>
<dbReference type="SUPFAM" id="SSF161084">
    <property type="entry name" value="MAPEG domain-like"/>
    <property type="match status" value="1"/>
</dbReference>
<evidence type="ECO:0000256" key="7">
    <source>
        <dbReference type="ARBA" id="ARBA00023136"/>
    </source>
</evidence>
<dbReference type="CTD" id="4258"/>
<organism evidence="10 11">
    <name type="scientific">Geotrypetes seraphini</name>
    <name type="common">Gaboon caecilian</name>
    <name type="synonym">Caecilia seraphini</name>
    <dbReference type="NCBI Taxonomy" id="260995"/>
    <lineage>
        <taxon>Eukaryota</taxon>
        <taxon>Metazoa</taxon>
        <taxon>Chordata</taxon>
        <taxon>Craniata</taxon>
        <taxon>Vertebrata</taxon>
        <taxon>Euteleostomi</taxon>
        <taxon>Amphibia</taxon>
        <taxon>Gymnophiona</taxon>
        <taxon>Geotrypetes</taxon>
    </lineage>
</organism>
<keyword evidence="4" id="KW-0434">Leukotriene biosynthesis</keyword>
<evidence type="ECO:0000256" key="8">
    <source>
        <dbReference type="SAM" id="Phobius"/>
    </source>
</evidence>
<sequence>MAANSPPLLLAVVSFLSACQQGYYAKMVGRSRIKHNITPPAVNGPAEFERVFRAQQNCVEFYPLFLVFLWTAGSFFNQELAAIIGLCYMYARHVYFRGYVDSAKGRLPGFYSSLAALFCLMILGTAGITNRALDEYLDFDLLEKIRQLF</sequence>
<reference evidence="11" key="1">
    <citation type="submission" date="2025-08" db="UniProtKB">
        <authorList>
            <consortium name="RefSeq"/>
        </authorList>
    </citation>
    <scope>IDENTIFICATION</scope>
</reference>
<evidence type="ECO:0000256" key="9">
    <source>
        <dbReference type="SAM" id="SignalP"/>
    </source>
</evidence>
<dbReference type="PROSITE" id="PS01297">
    <property type="entry name" value="FLAP_GST2_LTC4S"/>
    <property type="match status" value="1"/>
</dbReference>
<dbReference type="Gene3D" id="1.20.120.550">
    <property type="entry name" value="Membrane associated eicosanoid/glutathione metabolism-like domain"/>
    <property type="match status" value="1"/>
</dbReference>
<dbReference type="GO" id="GO:0004364">
    <property type="term" value="F:glutathione transferase activity"/>
    <property type="evidence" value="ECO:0007669"/>
    <property type="project" value="TreeGrafter"/>
</dbReference>
<dbReference type="Proteomes" id="UP000515159">
    <property type="component" value="Chromosome 1"/>
</dbReference>
<dbReference type="GeneID" id="117352686"/>
<keyword evidence="7 8" id="KW-0472">Membrane</keyword>
<comment type="similarity">
    <text evidence="2">Belongs to the MAPEG family.</text>
</comment>
<dbReference type="InterPro" id="IPR023352">
    <property type="entry name" value="MAPEG-like_dom_sf"/>
</dbReference>
<dbReference type="InParanoid" id="A0A6P8PT22"/>
<feature type="signal peptide" evidence="9">
    <location>
        <begin position="1"/>
        <end position="25"/>
    </location>
</feature>
<dbReference type="InterPro" id="IPR001446">
    <property type="entry name" value="5_LipOase_AP"/>
</dbReference>
<gene>
    <name evidence="11" type="primary">MGST2</name>
</gene>
<keyword evidence="5" id="KW-0256">Endoplasmic reticulum</keyword>
<keyword evidence="10" id="KW-1185">Reference proteome</keyword>
<keyword evidence="3 8" id="KW-0812">Transmembrane</keyword>
<dbReference type="AlphaFoldDB" id="A0A6P8PT22"/>
<dbReference type="InterPro" id="IPR050997">
    <property type="entry name" value="MAPEG"/>
</dbReference>
<dbReference type="OrthoDB" id="410651at2759"/>
<evidence type="ECO:0000256" key="6">
    <source>
        <dbReference type="ARBA" id="ARBA00022989"/>
    </source>
</evidence>
<evidence type="ECO:0000256" key="1">
    <source>
        <dbReference type="ARBA" id="ARBA00004477"/>
    </source>
</evidence>
<evidence type="ECO:0000313" key="11">
    <source>
        <dbReference type="RefSeq" id="XP_033785150.1"/>
    </source>
</evidence>
<dbReference type="PANTHER" id="PTHR10250:SF13">
    <property type="entry name" value="MICROSOMAL GLUTATHIONE S-TRANSFERASE 2"/>
    <property type="match status" value="1"/>
</dbReference>
<evidence type="ECO:0000256" key="3">
    <source>
        <dbReference type="ARBA" id="ARBA00022692"/>
    </source>
</evidence>
<dbReference type="InterPro" id="IPR001129">
    <property type="entry name" value="Membr-assoc_MAPEG"/>
</dbReference>
<dbReference type="KEGG" id="gsh:117352686"/>
<dbReference type="GO" id="GO:0019370">
    <property type="term" value="P:leukotriene biosynthetic process"/>
    <property type="evidence" value="ECO:0007669"/>
    <property type="project" value="UniProtKB-KW"/>
</dbReference>
<dbReference type="FunFam" id="1.20.120.550:FF:000003">
    <property type="entry name" value="Leukotriene C4 synthase"/>
    <property type="match status" value="1"/>
</dbReference>